<evidence type="ECO:0000256" key="6">
    <source>
        <dbReference type="ARBA" id="ARBA00022968"/>
    </source>
</evidence>
<name>H2Z3L2_CIOSA</name>
<dbReference type="eggNOG" id="ENOG502QV30">
    <property type="taxonomic scope" value="Eukaryota"/>
</dbReference>
<keyword evidence="7" id="KW-1133">Transmembrane helix</keyword>
<dbReference type="InterPro" id="IPR003378">
    <property type="entry name" value="Fringe-like_glycosylTrfase"/>
</dbReference>
<evidence type="ECO:0000256" key="1">
    <source>
        <dbReference type="ARBA" id="ARBA00004606"/>
    </source>
</evidence>
<dbReference type="Pfam" id="PF02434">
    <property type="entry name" value="Fringe"/>
    <property type="match status" value="1"/>
</dbReference>
<dbReference type="GO" id="GO:0016757">
    <property type="term" value="F:glycosyltransferase activity"/>
    <property type="evidence" value="ECO:0007669"/>
    <property type="project" value="UniProtKB-KW"/>
</dbReference>
<evidence type="ECO:0000259" key="10">
    <source>
        <dbReference type="Pfam" id="PF02434"/>
    </source>
</evidence>
<dbReference type="GeneTree" id="ENSGT00940000164195"/>
<dbReference type="AlphaFoldDB" id="H2Z3L2"/>
<dbReference type="STRING" id="51511.ENSCSAVP00000012174"/>
<dbReference type="Ensembl" id="ENSCSAVT00000012316.1">
    <property type="protein sequence ID" value="ENSCSAVP00000012174.1"/>
    <property type="gene ID" value="ENSCSAVG00000007170.1"/>
</dbReference>
<evidence type="ECO:0000256" key="4">
    <source>
        <dbReference type="ARBA" id="ARBA00022679"/>
    </source>
</evidence>
<evidence type="ECO:0000256" key="8">
    <source>
        <dbReference type="ARBA" id="ARBA00023136"/>
    </source>
</evidence>
<dbReference type="Proteomes" id="UP000007875">
    <property type="component" value="Unassembled WGS sequence"/>
</dbReference>
<keyword evidence="8" id="KW-0472">Membrane</keyword>
<feature type="domain" description="Fringe-like glycosyltransferase" evidence="10">
    <location>
        <begin position="50"/>
        <end position="296"/>
    </location>
</feature>
<dbReference type="GO" id="GO:0012505">
    <property type="term" value="C:endomembrane system"/>
    <property type="evidence" value="ECO:0007669"/>
    <property type="project" value="UniProtKB-SubCell"/>
</dbReference>
<keyword evidence="5" id="KW-0812">Transmembrane</keyword>
<comment type="subcellular location">
    <subcellularLocation>
        <location evidence="9">Endomembrane system</location>
        <topology evidence="9">Single-pass membrane protein</topology>
    </subcellularLocation>
    <subcellularLocation>
        <location evidence="1">Membrane</location>
        <topology evidence="1">Single-pass type II membrane protein</topology>
    </subcellularLocation>
</comment>
<dbReference type="GO" id="GO:0016020">
    <property type="term" value="C:membrane"/>
    <property type="evidence" value="ECO:0007669"/>
    <property type="project" value="UniProtKB-SubCell"/>
</dbReference>
<sequence length="315" mass="35391">QFIRLGKKKWLVFILLSICLTGSVLTKLLVQTLMRTNFGSNFNGAGSVGVTLNDVFITIKTSKQFHDTRLQVILNTWFNQAREQTYIVTDDDDLELNITTNGHAINSGCGKTHELSDLSCKTGVEYDLYMKSGKKWWCHFDDDNYVNVGGLVNILRQLDWRKDVYLGRRSKLTDFKGKFLGKTVYFVFATTGAGVCISKTLAEKMEPWAGAGKFLATSRALGHADDCTIGFIITNRLKVNLTVTNLFHSHMEKLAKLDPTTLQNQVVLSHGAPDILNITSNLTNTKVFDLNADPTRFYSVHCLVHPESFFCKFAK</sequence>
<keyword evidence="4" id="KW-0808">Transferase</keyword>
<keyword evidence="12" id="KW-1185">Reference proteome</keyword>
<evidence type="ECO:0000256" key="5">
    <source>
        <dbReference type="ARBA" id="ARBA00022692"/>
    </source>
</evidence>
<reference evidence="11" key="2">
    <citation type="submission" date="2025-08" db="UniProtKB">
        <authorList>
            <consortium name="Ensembl"/>
        </authorList>
    </citation>
    <scope>IDENTIFICATION</scope>
</reference>
<dbReference type="InParanoid" id="H2Z3L2"/>
<keyword evidence="3" id="KW-0328">Glycosyltransferase</keyword>
<reference evidence="12" key="1">
    <citation type="submission" date="2003-08" db="EMBL/GenBank/DDBJ databases">
        <authorList>
            <person name="Birren B."/>
            <person name="Nusbaum C."/>
            <person name="Abebe A."/>
            <person name="Abouelleil A."/>
            <person name="Adekoya E."/>
            <person name="Ait-zahra M."/>
            <person name="Allen N."/>
            <person name="Allen T."/>
            <person name="An P."/>
            <person name="Anderson M."/>
            <person name="Anderson S."/>
            <person name="Arachchi H."/>
            <person name="Armbruster J."/>
            <person name="Bachantsang P."/>
            <person name="Baldwin J."/>
            <person name="Barry A."/>
            <person name="Bayul T."/>
            <person name="Blitshsteyn B."/>
            <person name="Bloom T."/>
            <person name="Blye J."/>
            <person name="Boguslavskiy L."/>
            <person name="Borowsky M."/>
            <person name="Boukhgalter B."/>
            <person name="Brunache A."/>
            <person name="Butler J."/>
            <person name="Calixte N."/>
            <person name="Calvo S."/>
            <person name="Camarata J."/>
            <person name="Campo K."/>
            <person name="Chang J."/>
            <person name="Cheshatsang Y."/>
            <person name="Citroen M."/>
            <person name="Collymore A."/>
            <person name="Considine T."/>
            <person name="Cook A."/>
            <person name="Cooke P."/>
            <person name="Corum B."/>
            <person name="Cuomo C."/>
            <person name="David R."/>
            <person name="Dawoe T."/>
            <person name="Degray S."/>
            <person name="Dodge S."/>
            <person name="Dooley K."/>
            <person name="Dorje P."/>
            <person name="Dorjee K."/>
            <person name="Dorris L."/>
            <person name="Duffey N."/>
            <person name="Dupes A."/>
            <person name="Elkins T."/>
            <person name="Engels R."/>
            <person name="Erickson J."/>
            <person name="Farina A."/>
            <person name="Faro S."/>
            <person name="Ferreira P."/>
            <person name="Fischer H."/>
            <person name="Fitzgerald M."/>
            <person name="Foley K."/>
            <person name="Gage D."/>
            <person name="Galagan J."/>
            <person name="Gearin G."/>
            <person name="Gnerre S."/>
            <person name="Gnirke A."/>
            <person name="Goyette A."/>
            <person name="Graham J."/>
            <person name="Grandbois E."/>
            <person name="Gyaltsen K."/>
            <person name="Hafez N."/>
            <person name="Hagopian D."/>
            <person name="Hagos B."/>
            <person name="Hall J."/>
            <person name="Hatcher B."/>
            <person name="Heller A."/>
            <person name="Higgins H."/>
            <person name="Honan T."/>
            <person name="Horn A."/>
            <person name="Houde N."/>
            <person name="Hughes L."/>
            <person name="Hulme W."/>
            <person name="Husby E."/>
            <person name="Iliev I."/>
            <person name="Jaffe D."/>
            <person name="Jones C."/>
            <person name="Kamal M."/>
            <person name="Kamat A."/>
            <person name="Kamvysselis M."/>
            <person name="Karlsson E."/>
            <person name="Kells C."/>
            <person name="Kieu A."/>
            <person name="Kisner P."/>
            <person name="Kodira C."/>
            <person name="Kulbokas E."/>
            <person name="Labutti K."/>
            <person name="Lama D."/>
            <person name="Landers T."/>
            <person name="Leger J."/>
            <person name="Levine S."/>
            <person name="Lewis D."/>
            <person name="Lewis T."/>
            <person name="Lindblad-toh K."/>
            <person name="Liu X."/>
            <person name="Lokyitsang T."/>
            <person name="Lokyitsang Y."/>
            <person name="Lucien O."/>
            <person name="Lui A."/>
            <person name="Ma L.J."/>
            <person name="Mabbitt R."/>
            <person name="Macdonald J."/>
            <person name="Maclean C."/>
            <person name="Major J."/>
            <person name="Manning J."/>
            <person name="Marabella R."/>
            <person name="Maru K."/>
            <person name="Matthews C."/>
            <person name="Mauceli E."/>
            <person name="Mccarthy M."/>
            <person name="Mcdonough S."/>
            <person name="Mcghee T."/>
            <person name="Meldrim J."/>
            <person name="Meneus L."/>
            <person name="Mesirov J."/>
            <person name="Mihalev A."/>
            <person name="Mihova T."/>
            <person name="Mikkelsen T."/>
            <person name="Mlenga V."/>
            <person name="Moru K."/>
            <person name="Mozes J."/>
            <person name="Mulrain L."/>
            <person name="Munson G."/>
            <person name="Naylor J."/>
            <person name="Newes C."/>
            <person name="Nguyen C."/>
            <person name="Nguyen N."/>
            <person name="Nguyen T."/>
            <person name="Nicol R."/>
            <person name="Nielsen C."/>
            <person name="Nizzari M."/>
            <person name="Norbu C."/>
            <person name="Norbu N."/>
            <person name="O'donnell P."/>
            <person name="Okoawo O."/>
            <person name="O'leary S."/>
            <person name="Omotosho B."/>
            <person name="O'neill K."/>
            <person name="Osman S."/>
            <person name="Parker S."/>
            <person name="Perrin D."/>
            <person name="Phunkhang P."/>
            <person name="Piqani B."/>
            <person name="Purcell S."/>
            <person name="Rachupka T."/>
            <person name="Ramasamy U."/>
            <person name="Rameau R."/>
            <person name="Ray V."/>
            <person name="Raymond C."/>
            <person name="Retta R."/>
            <person name="Richardson S."/>
            <person name="Rise C."/>
            <person name="Rodriguez J."/>
            <person name="Rogers J."/>
            <person name="Rogov P."/>
            <person name="Rutman M."/>
            <person name="Schupbach R."/>
            <person name="Seaman C."/>
            <person name="Settipalli S."/>
            <person name="Sharpe T."/>
            <person name="Sheridan J."/>
            <person name="Sherpa N."/>
            <person name="Shi J."/>
            <person name="Smirnov S."/>
            <person name="Smith C."/>
            <person name="Sougnez C."/>
            <person name="Spencer B."/>
            <person name="Stalker J."/>
            <person name="Stange-thomann N."/>
            <person name="Stavropoulos S."/>
            <person name="Stetson K."/>
            <person name="Stone C."/>
            <person name="Stone S."/>
            <person name="Stubbs M."/>
            <person name="Talamas J."/>
            <person name="Tchuinga P."/>
            <person name="Tenzing P."/>
            <person name="Tesfaye S."/>
            <person name="Theodore J."/>
            <person name="Thoulutsang Y."/>
            <person name="Topham K."/>
            <person name="Towey S."/>
            <person name="Tsamla T."/>
            <person name="Tsomo N."/>
            <person name="Vallee D."/>
            <person name="Vassiliev H."/>
            <person name="Venkataraman V."/>
            <person name="Vinson J."/>
            <person name="Vo A."/>
            <person name="Wade C."/>
            <person name="Wang S."/>
            <person name="Wangchuk T."/>
            <person name="Wangdi T."/>
            <person name="Whittaker C."/>
            <person name="Wilkinson J."/>
            <person name="Wu Y."/>
            <person name="Wyman D."/>
            <person name="Yadav S."/>
            <person name="Yang S."/>
            <person name="Yang X."/>
            <person name="Yeager S."/>
            <person name="Yee E."/>
            <person name="Young G."/>
            <person name="Zainoun J."/>
            <person name="Zembeck L."/>
            <person name="Zimmer A."/>
            <person name="Zody M."/>
            <person name="Lander E."/>
        </authorList>
    </citation>
    <scope>NUCLEOTIDE SEQUENCE [LARGE SCALE GENOMIC DNA]</scope>
</reference>
<dbReference type="HOGENOM" id="CLU_056611_0_1_1"/>
<dbReference type="OMA" id="DTDWCPM"/>
<evidence type="ECO:0000256" key="7">
    <source>
        <dbReference type="ARBA" id="ARBA00022989"/>
    </source>
</evidence>
<dbReference type="PANTHER" id="PTHR10811">
    <property type="entry name" value="FRINGE-RELATED"/>
    <property type="match status" value="1"/>
</dbReference>
<protein>
    <recommendedName>
        <fullName evidence="10">Fringe-like glycosyltransferase domain-containing protein</fullName>
    </recommendedName>
</protein>
<dbReference type="Gene3D" id="3.90.550.50">
    <property type="match status" value="1"/>
</dbReference>
<organism evidence="11 12">
    <name type="scientific">Ciona savignyi</name>
    <name type="common">Pacific transparent sea squirt</name>
    <dbReference type="NCBI Taxonomy" id="51511"/>
    <lineage>
        <taxon>Eukaryota</taxon>
        <taxon>Metazoa</taxon>
        <taxon>Chordata</taxon>
        <taxon>Tunicata</taxon>
        <taxon>Ascidiacea</taxon>
        <taxon>Phlebobranchia</taxon>
        <taxon>Cionidae</taxon>
        <taxon>Ciona</taxon>
    </lineage>
</organism>
<evidence type="ECO:0000256" key="2">
    <source>
        <dbReference type="ARBA" id="ARBA00008661"/>
    </source>
</evidence>
<proteinExistence type="inferred from homology"/>
<comment type="similarity">
    <text evidence="2">Belongs to the glycosyltransferase 31 family.</text>
</comment>
<evidence type="ECO:0000313" key="11">
    <source>
        <dbReference type="Ensembl" id="ENSCSAVP00000012174.1"/>
    </source>
</evidence>
<accession>H2Z3L2</accession>
<reference evidence="11" key="3">
    <citation type="submission" date="2025-09" db="UniProtKB">
        <authorList>
            <consortium name="Ensembl"/>
        </authorList>
    </citation>
    <scope>IDENTIFICATION</scope>
</reference>
<evidence type="ECO:0000256" key="9">
    <source>
        <dbReference type="ARBA" id="ARBA00037847"/>
    </source>
</evidence>
<evidence type="ECO:0000313" key="12">
    <source>
        <dbReference type="Proteomes" id="UP000007875"/>
    </source>
</evidence>
<evidence type="ECO:0000256" key="3">
    <source>
        <dbReference type="ARBA" id="ARBA00022676"/>
    </source>
</evidence>
<keyword evidence="6" id="KW-0735">Signal-anchor</keyword>